<dbReference type="OrthoDB" id="384378at2"/>
<dbReference type="PIRSF" id="PIRSF012526">
    <property type="entry name" value="CYTH_UCP012526"/>
    <property type="match status" value="1"/>
</dbReference>
<dbReference type="InterPro" id="IPR009195">
    <property type="entry name" value="Uncharacterised_YjbK"/>
</dbReference>
<dbReference type="RefSeq" id="WP_066245980.1">
    <property type="nucleotide sequence ID" value="NZ_LRFC01000039.1"/>
</dbReference>
<comment type="caution">
    <text evidence="2">The sequence shown here is derived from an EMBL/GenBank/DDBJ whole genome shotgun (WGS) entry which is preliminary data.</text>
</comment>
<dbReference type="PROSITE" id="PS51707">
    <property type="entry name" value="CYTH"/>
    <property type="match status" value="1"/>
</dbReference>
<protein>
    <recommendedName>
        <fullName evidence="1">CYTH domain-containing protein</fullName>
    </recommendedName>
</protein>
<dbReference type="InterPro" id="IPR023577">
    <property type="entry name" value="CYTH_domain"/>
</dbReference>
<proteinExistence type="predicted"/>
<sequence length="195" mass="22851">MSQEIEIEFKNLLTQEEFFRLTQEFEISKNDFVKQTNYYFDTEKFQLKGHKSALRVRMKNDAYTLTLKQQFEEHILETHQTLSKDVFAGLLKGKTLPEGAVYDVLTDLDIHVSKITYLGELTTFRAEFPYKAGLLVLDENQYLGKIDYEIEYESADYKVGLKNFKELLAEKEIPERVTESKIARFFSESNKKTKG</sequence>
<dbReference type="CDD" id="cd07762">
    <property type="entry name" value="CYTH-like_Pase_1"/>
    <property type="match status" value="1"/>
</dbReference>
<dbReference type="InterPro" id="IPR033469">
    <property type="entry name" value="CYTH-like_dom_sf"/>
</dbReference>
<dbReference type="Pfam" id="PF01928">
    <property type="entry name" value="CYTH"/>
    <property type="match status" value="1"/>
</dbReference>
<evidence type="ECO:0000259" key="1">
    <source>
        <dbReference type="PROSITE" id="PS51707"/>
    </source>
</evidence>
<dbReference type="Gene3D" id="2.40.320.10">
    <property type="entry name" value="Hypothetical Protein Pfu-838710-001"/>
    <property type="match status" value="1"/>
</dbReference>
<evidence type="ECO:0000313" key="3">
    <source>
        <dbReference type="Proteomes" id="UP000076567"/>
    </source>
</evidence>
<keyword evidence="3" id="KW-1185">Reference proteome</keyword>
<dbReference type="EMBL" id="LRFC01000039">
    <property type="protein sequence ID" value="KZE63426.1"/>
    <property type="molecule type" value="Genomic_DNA"/>
</dbReference>
<evidence type="ECO:0000313" key="2">
    <source>
        <dbReference type="EMBL" id="KZE63426.1"/>
    </source>
</evidence>
<reference evidence="3" key="1">
    <citation type="submission" date="2016-01" db="EMBL/GenBank/DDBJ databases">
        <title>Draft genome of Chromobacterium sp. F49.</title>
        <authorList>
            <person name="Hong K.W."/>
        </authorList>
    </citation>
    <scope>NUCLEOTIDE SEQUENCE [LARGE SCALE GENOMIC DNA]</scope>
    <source>
        <strain evidence="3">P7IIIA</strain>
    </source>
</reference>
<dbReference type="AlphaFoldDB" id="A0A163PEY1"/>
<dbReference type="SMART" id="SM01118">
    <property type="entry name" value="CYTH"/>
    <property type="match status" value="1"/>
</dbReference>
<dbReference type="Proteomes" id="UP000076567">
    <property type="component" value="Unassembled WGS sequence"/>
</dbReference>
<feature type="domain" description="CYTH" evidence="1">
    <location>
        <begin position="4"/>
        <end position="192"/>
    </location>
</feature>
<dbReference type="SUPFAM" id="SSF55154">
    <property type="entry name" value="CYTH-like phosphatases"/>
    <property type="match status" value="1"/>
</dbReference>
<name>A0A163PEY1_9BACL</name>
<accession>A0A163PEY1</accession>
<organism evidence="2 3">
    <name type="scientific">Fictibacillus phosphorivorans</name>
    <dbReference type="NCBI Taxonomy" id="1221500"/>
    <lineage>
        <taxon>Bacteria</taxon>
        <taxon>Bacillati</taxon>
        <taxon>Bacillota</taxon>
        <taxon>Bacilli</taxon>
        <taxon>Bacillales</taxon>
        <taxon>Fictibacillaceae</taxon>
        <taxon>Fictibacillus</taxon>
    </lineage>
</organism>
<gene>
    <name evidence="2" type="ORF">AWM68_15545</name>
</gene>